<organism evidence="2 3">
    <name type="scientific">Nocardiopsis eucommiae</name>
    <dbReference type="NCBI Taxonomy" id="2831970"/>
    <lineage>
        <taxon>Bacteria</taxon>
        <taxon>Bacillati</taxon>
        <taxon>Actinomycetota</taxon>
        <taxon>Actinomycetes</taxon>
        <taxon>Streptosporangiales</taxon>
        <taxon>Nocardiopsidaceae</taxon>
        <taxon>Nocardiopsis</taxon>
    </lineage>
</organism>
<protein>
    <submittedName>
        <fullName evidence="2">Uncharacterized protein</fullName>
    </submittedName>
</protein>
<proteinExistence type="predicted"/>
<gene>
    <name evidence="2" type="ORF">KGD82_12120</name>
</gene>
<keyword evidence="3" id="KW-1185">Reference proteome</keyword>
<evidence type="ECO:0000313" key="3">
    <source>
        <dbReference type="Proteomes" id="UP000682416"/>
    </source>
</evidence>
<name>A0A975QLY3_9ACTN</name>
<dbReference type="AlphaFoldDB" id="A0A975QLY3"/>
<feature type="compositionally biased region" description="Polar residues" evidence="1">
    <location>
        <begin position="1"/>
        <end position="12"/>
    </location>
</feature>
<feature type="region of interest" description="Disordered" evidence="1">
    <location>
        <begin position="1"/>
        <end position="26"/>
    </location>
</feature>
<accession>A0A975QLY3</accession>
<evidence type="ECO:0000256" key="1">
    <source>
        <dbReference type="SAM" id="MobiDB-lite"/>
    </source>
</evidence>
<reference evidence="2" key="1">
    <citation type="submission" date="2021-05" db="EMBL/GenBank/DDBJ databases">
        <authorList>
            <person name="Kaiqin L."/>
            <person name="Jian G."/>
        </authorList>
    </citation>
    <scope>NUCLEOTIDE SEQUENCE</scope>
    <source>
        <strain evidence="2">HDS5</strain>
    </source>
</reference>
<sequence>MSNNEVGTQNNAMARGGNRLDEQSRGLSDRMQSLIDVLEQDGRALQGNALRAYREGQAQMVAGFETLIQWCSDNGVKLNLGQEKINAADADSEEDFAKAQSELNYLSRKI</sequence>
<dbReference type="KEGG" id="nec:KGD82_12120"/>
<dbReference type="RefSeq" id="WP_431870692.1">
    <property type="nucleotide sequence ID" value="NZ_CBDRIY010000019.1"/>
</dbReference>
<dbReference type="EMBL" id="CP074402">
    <property type="protein sequence ID" value="QVJ02884.1"/>
    <property type="molecule type" value="Genomic_DNA"/>
</dbReference>
<evidence type="ECO:0000313" key="2">
    <source>
        <dbReference type="EMBL" id="QVJ02884.1"/>
    </source>
</evidence>
<dbReference type="Proteomes" id="UP000682416">
    <property type="component" value="Chromosome"/>
</dbReference>